<gene>
    <name evidence="2" type="ORF">C8E02_3163</name>
</gene>
<dbReference type="RefSeq" id="WP_120812256.1">
    <property type="nucleotide sequence ID" value="NZ_RBID01000019.1"/>
</dbReference>
<feature type="transmembrane region" description="Helical" evidence="1">
    <location>
        <begin position="147"/>
        <end position="166"/>
    </location>
</feature>
<organism evidence="2 3">
    <name type="scientific">Vogesella indigofera</name>
    <name type="common">Pseudomonas indigofera</name>
    <dbReference type="NCBI Taxonomy" id="45465"/>
    <lineage>
        <taxon>Bacteria</taxon>
        <taxon>Pseudomonadati</taxon>
        <taxon>Pseudomonadota</taxon>
        <taxon>Betaproteobacteria</taxon>
        <taxon>Neisseriales</taxon>
        <taxon>Chromobacteriaceae</taxon>
        <taxon>Vogesella</taxon>
    </lineage>
</organism>
<protein>
    <submittedName>
        <fullName evidence="2">Uncharacterized membrane protein YjgN (DUF898 family)</fullName>
    </submittedName>
</protein>
<feature type="transmembrane region" description="Helical" evidence="1">
    <location>
        <begin position="27"/>
        <end position="49"/>
    </location>
</feature>
<keyword evidence="1" id="KW-0812">Transmembrane</keyword>
<proteinExistence type="predicted"/>
<dbReference type="EMBL" id="RBID01000019">
    <property type="protein sequence ID" value="RKQ53231.1"/>
    <property type="molecule type" value="Genomic_DNA"/>
</dbReference>
<keyword evidence="1" id="KW-1133">Transmembrane helix</keyword>
<feature type="transmembrane region" description="Helical" evidence="1">
    <location>
        <begin position="244"/>
        <end position="264"/>
    </location>
</feature>
<feature type="transmembrane region" description="Helical" evidence="1">
    <location>
        <begin position="77"/>
        <end position="94"/>
    </location>
</feature>
<sequence length="368" mass="40483">MNQRDHHPAPPGGKYVLPFAFTATTRAYYRLWLVNVVLTIVTLGIYSAWAKVRTQKYLLGHTTLDGGRFDYHGKPIAILKGRLIMLLALAAWTFSESLPLLHAAIALLAIAAAPWLGVQALRFRLANTSWNQMRFRFSGSSADSYKAFAKSWALLILSLGLAWPWATQIKQRFIAGHSTLGQARLQLQPCAGALYRAALGSTLAAICYLLGAGIIGGIIWQVATLSGFAHGIAVQFGRAALTQLDIVFFSMLAALWTMATLGYARMAISRVLINHTTLQLATLEARLVWSLPTRQMLGLHFSNTLALLLSLGLAWPWIRIRTLRLQLQSLSLLSSSDLSALPLHTPLNRQDDARGDELAELMALDLGW</sequence>
<keyword evidence="1" id="KW-0472">Membrane</keyword>
<feature type="transmembrane region" description="Helical" evidence="1">
    <location>
        <begin position="203"/>
        <end position="223"/>
    </location>
</feature>
<reference evidence="2 3" key="1">
    <citation type="submission" date="2018-10" db="EMBL/GenBank/DDBJ databases">
        <title>Genomic Encyclopedia of Type Strains, Phase IV (KMG-IV): sequencing the most valuable type-strain genomes for metagenomic binning, comparative biology and taxonomic classification.</title>
        <authorList>
            <person name="Goeker M."/>
        </authorList>
    </citation>
    <scope>NUCLEOTIDE SEQUENCE [LARGE SCALE GENOMIC DNA]</scope>
    <source>
        <strain evidence="2 3">DSM 3303</strain>
    </source>
</reference>
<dbReference type="InterPro" id="IPR010295">
    <property type="entry name" value="DUF898"/>
</dbReference>
<dbReference type="Proteomes" id="UP000279384">
    <property type="component" value="Unassembled WGS sequence"/>
</dbReference>
<feature type="transmembrane region" description="Helical" evidence="1">
    <location>
        <begin position="297"/>
        <end position="318"/>
    </location>
</feature>
<evidence type="ECO:0000256" key="1">
    <source>
        <dbReference type="SAM" id="Phobius"/>
    </source>
</evidence>
<feature type="transmembrane region" description="Helical" evidence="1">
    <location>
        <begin position="100"/>
        <end position="126"/>
    </location>
</feature>
<accession>A0A495AWY0</accession>
<comment type="caution">
    <text evidence="2">The sequence shown here is derived from an EMBL/GenBank/DDBJ whole genome shotgun (WGS) entry which is preliminary data.</text>
</comment>
<name>A0A495AWY0_VOGIN</name>
<dbReference type="Pfam" id="PF05987">
    <property type="entry name" value="DUF898"/>
    <property type="match status" value="1"/>
</dbReference>
<dbReference type="AlphaFoldDB" id="A0A495AWY0"/>
<evidence type="ECO:0000313" key="2">
    <source>
        <dbReference type="EMBL" id="RKQ53231.1"/>
    </source>
</evidence>
<evidence type="ECO:0000313" key="3">
    <source>
        <dbReference type="Proteomes" id="UP000279384"/>
    </source>
</evidence>